<name>A0A7Z7BJ17_9BURK</name>
<evidence type="ECO:0000313" key="4">
    <source>
        <dbReference type="Proteomes" id="UP000198900"/>
    </source>
</evidence>
<sequence length="282" mass="31099">MRKSAEDDDLEEAGMDVLTRGFSVLEAFRPLNPWLSIHEIADATSMPRSTVGRLVATLLGAHYLEMERQTGKLRLGQRATALTLREMPAADVMLLVREWFQAVVDPTSAELRIYKHDRNGIRKLDVLRSFLRVPAKLPQDAPHAGLDDIILAVISNGAQHAIDAAATDACDSHDDGAAISLQARFAEELNYKGFATRRGYAGVETLNAVVTTMHLTQADEIYVFELVGTASELSTRVIDFELGPALAAARRRVAAELERFSEPQSSSRQQHRQRSAKRALAP</sequence>
<gene>
    <name evidence="3" type="ORF">SAMN04487926_1457</name>
</gene>
<dbReference type="PROSITE" id="PS51077">
    <property type="entry name" value="HTH_ICLR"/>
    <property type="match status" value="1"/>
</dbReference>
<dbReference type="PANTHER" id="PTHR30136">
    <property type="entry name" value="HELIX-TURN-HELIX TRANSCRIPTIONAL REGULATOR, ICLR FAMILY"/>
    <property type="match status" value="1"/>
</dbReference>
<dbReference type="RefSeq" id="WP_091790058.1">
    <property type="nucleotide sequence ID" value="NZ_FNDI01000045.1"/>
</dbReference>
<dbReference type="Pfam" id="PF09339">
    <property type="entry name" value="HTH_IclR"/>
    <property type="match status" value="1"/>
</dbReference>
<dbReference type="Proteomes" id="UP000198900">
    <property type="component" value="Unassembled WGS sequence"/>
</dbReference>
<accession>A0A7Z7BJ17</accession>
<dbReference type="InterPro" id="IPR036390">
    <property type="entry name" value="WH_DNA-bd_sf"/>
</dbReference>
<dbReference type="AlphaFoldDB" id="A0A7Z7BJ17"/>
<feature type="region of interest" description="Disordered" evidence="1">
    <location>
        <begin position="258"/>
        <end position="282"/>
    </location>
</feature>
<dbReference type="InterPro" id="IPR050707">
    <property type="entry name" value="HTH_MetabolicPath_Reg"/>
</dbReference>
<comment type="caution">
    <text evidence="3">The sequence shown here is derived from an EMBL/GenBank/DDBJ whole genome shotgun (WGS) entry which is preliminary data.</text>
</comment>
<dbReference type="EMBL" id="FNDI01000045">
    <property type="protein sequence ID" value="SDJ35965.1"/>
    <property type="molecule type" value="Genomic_DNA"/>
</dbReference>
<dbReference type="InterPro" id="IPR036388">
    <property type="entry name" value="WH-like_DNA-bd_sf"/>
</dbReference>
<reference evidence="3" key="1">
    <citation type="submission" date="2016-10" db="EMBL/GenBank/DDBJ databases">
        <authorList>
            <person name="Varghese N."/>
            <person name="Submissions S."/>
        </authorList>
    </citation>
    <scope>NUCLEOTIDE SEQUENCE [LARGE SCALE GENOMIC DNA]</scope>
    <source>
        <strain evidence="3">YR281</strain>
    </source>
</reference>
<dbReference type="Gene3D" id="1.10.10.10">
    <property type="entry name" value="Winged helix-like DNA-binding domain superfamily/Winged helix DNA-binding domain"/>
    <property type="match status" value="1"/>
</dbReference>
<keyword evidence="4" id="KW-1185">Reference proteome</keyword>
<dbReference type="SUPFAM" id="SSF46785">
    <property type="entry name" value="Winged helix' DNA-binding domain"/>
    <property type="match status" value="1"/>
</dbReference>
<keyword evidence="3" id="KW-0238">DNA-binding</keyword>
<evidence type="ECO:0000313" key="3">
    <source>
        <dbReference type="EMBL" id="SDJ35965.1"/>
    </source>
</evidence>
<feature type="compositionally biased region" description="Basic residues" evidence="1">
    <location>
        <begin position="269"/>
        <end position="282"/>
    </location>
</feature>
<dbReference type="InterPro" id="IPR005471">
    <property type="entry name" value="Tscrpt_reg_IclR_N"/>
</dbReference>
<proteinExistence type="predicted"/>
<organism evidence="3 4">
    <name type="scientific">Paraburkholderia steynii</name>
    <dbReference type="NCBI Taxonomy" id="1245441"/>
    <lineage>
        <taxon>Bacteria</taxon>
        <taxon>Pseudomonadati</taxon>
        <taxon>Pseudomonadota</taxon>
        <taxon>Betaproteobacteria</taxon>
        <taxon>Burkholderiales</taxon>
        <taxon>Burkholderiaceae</taxon>
        <taxon>Paraburkholderia</taxon>
    </lineage>
</organism>
<dbReference type="GO" id="GO:0045892">
    <property type="term" value="P:negative regulation of DNA-templated transcription"/>
    <property type="evidence" value="ECO:0007669"/>
    <property type="project" value="TreeGrafter"/>
</dbReference>
<feature type="domain" description="HTH iclR-type" evidence="2">
    <location>
        <begin position="15"/>
        <end position="77"/>
    </location>
</feature>
<protein>
    <submittedName>
        <fullName evidence="3">DNA-binding transcriptional regulator, IclR family</fullName>
    </submittedName>
</protein>
<dbReference type="PANTHER" id="PTHR30136:SF35">
    <property type="entry name" value="HTH-TYPE TRANSCRIPTIONAL REGULATOR RV1719"/>
    <property type="match status" value="1"/>
</dbReference>
<dbReference type="SMART" id="SM00346">
    <property type="entry name" value="HTH_ICLR"/>
    <property type="match status" value="1"/>
</dbReference>
<dbReference type="GO" id="GO:0003700">
    <property type="term" value="F:DNA-binding transcription factor activity"/>
    <property type="evidence" value="ECO:0007669"/>
    <property type="project" value="TreeGrafter"/>
</dbReference>
<evidence type="ECO:0000259" key="2">
    <source>
        <dbReference type="PROSITE" id="PS51077"/>
    </source>
</evidence>
<evidence type="ECO:0000256" key="1">
    <source>
        <dbReference type="SAM" id="MobiDB-lite"/>
    </source>
</evidence>
<dbReference type="GO" id="GO:0003677">
    <property type="term" value="F:DNA binding"/>
    <property type="evidence" value="ECO:0007669"/>
    <property type="project" value="UniProtKB-KW"/>
</dbReference>